<organism evidence="1">
    <name type="scientific">Anguilla anguilla</name>
    <name type="common">European freshwater eel</name>
    <name type="synonym">Muraena anguilla</name>
    <dbReference type="NCBI Taxonomy" id="7936"/>
    <lineage>
        <taxon>Eukaryota</taxon>
        <taxon>Metazoa</taxon>
        <taxon>Chordata</taxon>
        <taxon>Craniata</taxon>
        <taxon>Vertebrata</taxon>
        <taxon>Euteleostomi</taxon>
        <taxon>Actinopterygii</taxon>
        <taxon>Neopterygii</taxon>
        <taxon>Teleostei</taxon>
        <taxon>Anguilliformes</taxon>
        <taxon>Anguillidae</taxon>
        <taxon>Anguilla</taxon>
    </lineage>
</organism>
<reference evidence="1" key="1">
    <citation type="submission" date="2014-11" db="EMBL/GenBank/DDBJ databases">
        <authorList>
            <person name="Amaro Gonzalez C."/>
        </authorList>
    </citation>
    <scope>NUCLEOTIDE SEQUENCE</scope>
</reference>
<protein>
    <submittedName>
        <fullName evidence="1">Uncharacterized protein</fullName>
    </submittedName>
</protein>
<dbReference type="EMBL" id="GBXM01090545">
    <property type="protein sequence ID" value="JAH18032.1"/>
    <property type="molecule type" value="Transcribed_RNA"/>
</dbReference>
<evidence type="ECO:0000313" key="1">
    <source>
        <dbReference type="EMBL" id="JAH18032.1"/>
    </source>
</evidence>
<dbReference type="AlphaFoldDB" id="A0A0E9QNH8"/>
<accession>A0A0E9QNH8</accession>
<reference evidence="1" key="2">
    <citation type="journal article" date="2015" name="Fish Shellfish Immunol.">
        <title>Early steps in the European eel (Anguilla anguilla)-Vibrio vulnificus interaction in the gills: Role of the RtxA13 toxin.</title>
        <authorList>
            <person name="Callol A."/>
            <person name="Pajuelo D."/>
            <person name="Ebbesson L."/>
            <person name="Teles M."/>
            <person name="MacKenzie S."/>
            <person name="Amaro C."/>
        </authorList>
    </citation>
    <scope>NUCLEOTIDE SEQUENCE</scope>
</reference>
<sequence>MLDVRRVLKHKVKLGTGHRRRWWVFSLHARRHQTGAGHLQSPEHPGR</sequence>
<name>A0A0E9QNH8_ANGAN</name>
<proteinExistence type="predicted"/>